<gene>
    <name evidence="1" type="ORF">PGLA2088_LOCUS48900</name>
</gene>
<evidence type="ECO:0000313" key="2">
    <source>
        <dbReference type="Proteomes" id="UP000626109"/>
    </source>
</evidence>
<dbReference type="Proteomes" id="UP000626109">
    <property type="component" value="Unassembled WGS sequence"/>
</dbReference>
<name>A0A813M0W6_POLGL</name>
<protein>
    <submittedName>
        <fullName evidence="1">Uncharacterized protein</fullName>
    </submittedName>
</protein>
<proteinExistence type="predicted"/>
<reference evidence="1" key="1">
    <citation type="submission" date="2021-02" db="EMBL/GenBank/DDBJ databases">
        <authorList>
            <person name="Dougan E. K."/>
            <person name="Rhodes N."/>
            <person name="Thang M."/>
            <person name="Chan C."/>
        </authorList>
    </citation>
    <scope>NUCLEOTIDE SEQUENCE</scope>
</reference>
<accession>A0A813M0W6</accession>
<sequence length="223" mass="24636">MLASRQGSPVFKSTLPKIESGVDLKNLSDLSELGSPLTPLRRICSGDESDDGRPVWRRQASPAFSMATSGGLFAEPAQTLLFLDWDDTLFPCSELFTRRGLPRRRKYWNRPLPPELDLELEPWRQAVEEFLGAACAISERSEDTAKRELLVWRGDVLAFAAHGTRICYRSNCSQCLVAQLPFHMVKGLAQVSKAGSGVLQLERHPAAHALPADAVGIAQLHET</sequence>
<evidence type="ECO:0000313" key="1">
    <source>
        <dbReference type="EMBL" id="CAE8737763.1"/>
    </source>
</evidence>
<dbReference type="AlphaFoldDB" id="A0A813M0W6"/>
<organism evidence="1 2">
    <name type="scientific">Polarella glacialis</name>
    <name type="common">Dinoflagellate</name>
    <dbReference type="NCBI Taxonomy" id="89957"/>
    <lineage>
        <taxon>Eukaryota</taxon>
        <taxon>Sar</taxon>
        <taxon>Alveolata</taxon>
        <taxon>Dinophyceae</taxon>
        <taxon>Suessiales</taxon>
        <taxon>Suessiaceae</taxon>
        <taxon>Polarella</taxon>
    </lineage>
</organism>
<comment type="caution">
    <text evidence="1">The sequence shown here is derived from an EMBL/GenBank/DDBJ whole genome shotgun (WGS) entry which is preliminary data.</text>
</comment>
<dbReference type="EMBL" id="CAJNNW010036811">
    <property type="protein sequence ID" value="CAE8737763.1"/>
    <property type="molecule type" value="Genomic_DNA"/>
</dbReference>